<dbReference type="Proteomes" id="UP000657574">
    <property type="component" value="Unassembled WGS sequence"/>
</dbReference>
<feature type="compositionally biased region" description="Low complexity" evidence="1">
    <location>
        <begin position="164"/>
        <end position="177"/>
    </location>
</feature>
<proteinExistence type="predicted"/>
<dbReference type="RefSeq" id="WP_373296889.1">
    <property type="nucleotide sequence ID" value="NZ_BMQA01000001.1"/>
</dbReference>
<feature type="region of interest" description="Disordered" evidence="1">
    <location>
        <begin position="128"/>
        <end position="283"/>
    </location>
</feature>
<feature type="compositionally biased region" description="Low complexity" evidence="1">
    <location>
        <begin position="247"/>
        <end position="271"/>
    </location>
</feature>
<dbReference type="AlphaFoldDB" id="A0A917K217"/>
<dbReference type="Pfam" id="PF19379">
    <property type="entry name" value="DUF5954"/>
    <property type="match status" value="1"/>
</dbReference>
<sequence length="283" mass="30041">MDGLFAGATKLSLRSFAYAGARFPAEVRADSERAVEAHPDIVLLPVGFGVAERDRGGRLPCGTLTATPHDARRRLYDAMTEAWPTLYRFDDARRAAYARTAEEFRAADRADGARVGDDAFRTCRIQRMVRSGPDGPEPPRPSDHDEYGIGDRRAAVRGAHRAGRPAGAAEQQVAGHRFGADRRRGRLRPAAVGGGDEDVRPLPRRGDGAGTVRSGERPAQLPSLQRDQRDGGSLCRRAPSAPRTCPGTAMPASAAAEATGSAASATTGAVTDSVWARATPPPP</sequence>
<reference evidence="2" key="1">
    <citation type="journal article" date="2014" name="Int. J. Syst. Evol. Microbiol.">
        <title>Complete genome sequence of Corynebacterium casei LMG S-19264T (=DSM 44701T), isolated from a smear-ripened cheese.</title>
        <authorList>
            <consortium name="US DOE Joint Genome Institute (JGI-PGF)"/>
            <person name="Walter F."/>
            <person name="Albersmeier A."/>
            <person name="Kalinowski J."/>
            <person name="Ruckert C."/>
        </authorList>
    </citation>
    <scope>NUCLEOTIDE SEQUENCE</scope>
    <source>
        <strain evidence="2">JCM 3086</strain>
    </source>
</reference>
<feature type="compositionally biased region" description="Basic and acidic residues" evidence="1">
    <location>
        <begin position="197"/>
        <end position="207"/>
    </location>
</feature>
<name>A0A917K217_9ACTN</name>
<evidence type="ECO:0000313" key="2">
    <source>
        <dbReference type="EMBL" id="GGI97969.1"/>
    </source>
</evidence>
<keyword evidence="3" id="KW-1185">Reference proteome</keyword>
<reference evidence="2" key="2">
    <citation type="submission" date="2020-09" db="EMBL/GenBank/DDBJ databases">
        <authorList>
            <person name="Sun Q."/>
            <person name="Ohkuma M."/>
        </authorList>
    </citation>
    <scope>NUCLEOTIDE SEQUENCE</scope>
    <source>
        <strain evidence="2">JCM 3086</strain>
    </source>
</reference>
<comment type="caution">
    <text evidence="2">The sequence shown here is derived from an EMBL/GenBank/DDBJ whole genome shotgun (WGS) entry which is preliminary data.</text>
</comment>
<accession>A0A917K217</accession>
<dbReference type="EMBL" id="BMQA01000001">
    <property type="protein sequence ID" value="GGI97969.1"/>
    <property type="molecule type" value="Genomic_DNA"/>
</dbReference>
<organism evidence="2 3">
    <name type="scientific">Streptomyces brasiliensis</name>
    <dbReference type="NCBI Taxonomy" id="1954"/>
    <lineage>
        <taxon>Bacteria</taxon>
        <taxon>Bacillati</taxon>
        <taxon>Actinomycetota</taxon>
        <taxon>Actinomycetes</taxon>
        <taxon>Kitasatosporales</taxon>
        <taxon>Streptomycetaceae</taxon>
        <taxon>Streptomyces</taxon>
    </lineage>
</organism>
<evidence type="ECO:0000256" key="1">
    <source>
        <dbReference type="SAM" id="MobiDB-lite"/>
    </source>
</evidence>
<feature type="compositionally biased region" description="Basic and acidic residues" evidence="1">
    <location>
        <begin position="140"/>
        <end position="154"/>
    </location>
</feature>
<protein>
    <submittedName>
        <fullName evidence="2">Uncharacterized protein</fullName>
    </submittedName>
</protein>
<dbReference type="InterPro" id="IPR045998">
    <property type="entry name" value="DUF5954"/>
</dbReference>
<evidence type="ECO:0000313" key="3">
    <source>
        <dbReference type="Proteomes" id="UP000657574"/>
    </source>
</evidence>
<gene>
    <name evidence="2" type="ORF">GCM10010121_005290</name>
</gene>